<dbReference type="InterPro" id="IPR011623">
    <property type="entry name" value="7TMR_DISM_rcpt_extracell_dom1"/>
</dbReference>
<dbReference type="AlphaFoldDB" id="A0A3P3XK56"/>
<feature type="domain" description="7TM-DISM receptor extracellular" evidence="2">
    <location>
        <begin position="46"/>
        <end position="146"/>
    </location>
</feature>
<organism evidence="3">
    <name type="scientific">uncultured spirochete</name>
    <dbReference type="NCBI Taxonomy" id="156406"/>
    <lineage>
        <taxon>Bacteria</taxon>
        <taxon>Pseudomonadati</taxon>
        <taxon>Spirochaetota</taxon>
        <taxon>Spirochaetia</taxon>
        <taxon>Spirochaetales</taxon>
        <taxon>environmental samples</taxon>
    </lineage>
</organism>
<feature type="transmembrane region" description="Helical" evidence="1">
    <location>
        <begin position="111"/>
        <end position="130"/>
    </location>
</feature>
<evidence type="ECO:0000256" key="1">
    <source>
        <dbReference type="SAM" id="Phobius"/>
    </source>
</evidence>
<protein>
    <recommendedName>
        <fullName evidence="2">7TM-DISM receptor extracellular domain-containing protein</fullName>
    </recommendedName>
</protein>
<feature type="transmembrane region" description="Helical" evidence="1">
    <location>
        <begin position="46"/>
        <end position="68"/>
    </location>
</feature>
<accession>A0A3P3XK56</accession>
<gene>
    <name evidence="3" type="ORF">SPIROBIBN47_330015</name>
</gene>
<reference evidence="3" key="1">
    <citation type="submission" date="2017-02" db="EMBL/GenBank/DDBJ databases">
        <authorList>
            <person name="Regsiter A."/>
            <person name="William W."/>
        </authorList>
    </citation>
    <scope>NUCLEOTIDE SEQUENCE</scope>
    <source>
        <strain evidence="3">Bib</strain>
    </source>
</reference>
<dbReference type="EMBL" id="FWDM01000027">
    <property type="protein sequence ID" value="SLM14418.1"/>
    <property type="molecule type" value="Genomic_DNA"/>
</dbReference>
<proteinExistence type="predicted"/>
<dbReference type="Pfam" id="PF07695">
    <property type="entry name" value="7TMR-DISM_7TM"/>
    <property type="match status" value="1"/>
</dbReference>
<keyword evidence="1" id="KW-0812">Transmembrane</keyword>
<feature type="transmembrane region" description="Helical" evidence="1">
    <location>
        <begin position="75"/>
        <end position="91"/>
    </location>
</feature>
<evidence type="ECO:0000313" key="3">
    <source>
        <dbReference type="EMBL" id="SLM14418.1"/>
    </source>
</evidence>
<evidence type="ECO:0000259" key="2">
    <source>
        <dbReference type="Pfam" id="PF07695"/>
    </source>
</evidence>
<keyword evidence="1" id="KW-1133">Transmembrane helix</keyword>
<keyword evidence="1" id="KW-0472">Membrane</keyword>
<name>A0A3P3XK56_9SPIR</name>
<sequence>MPLPGAFRAAFRDEPCYLRLSSNTDVLMNIELVAAAEFAKSEARNYLSYGIIFGILIAMAFYGFFLFVSLKYRSYLYFILYTVSVGLWLFYVQGFAKVLFGQMPGFDQAMLWFWAGMFITWGTIFTISFLELQKTSRFLFYILAAALGKATQHAALVEMSLSFSCPAFQRTRHFMLQSESASISKPRACA</sequence>